<dbReference type="InterPro" id="IPR027417">
    <property type="entry name" value="P-loop_NTPase"/>
</dbReference>
<dbReference type="Pfam" id="PF00531">
    <property type="entry name" value="Death"/>
    <property type="match status" value="1"/>
</dbReference>
<dbReference type="InterPro" id="IPR007111">
    <property type="entry name" value="NACHT_NTPase"/>
</dbReference>
<dbReference type="InterPro" id="IPR000488">
    <property type="entry name" value="Death_dom"/>
</dbReference>
<dbReference type="GO" id="GO:0007165">
    <property type="term" value="P:signal transduction"/>
    <property type="evidence" value="ECO:0007669"/>
    <property type="project" value="InterPro"/>
</dbReference>
<dbReference type="SUPFAM" id="SSF47986">
    <property type="entry name" value="DEATH domain"/>
    <property type="match status" value="1"/>
</dbReference>
<reference evidence="4" key="1">
    <citation type="submission" date="2022-01" db="EMBL/GenBank/DDBJ databases">
        <authorList>
            <person name="Braso-Vives M."/>
        </authorList>
    </citation>
    <scope>NUCLEOTIDE SEQUENCE</scope>
</reference>
<dbReference type="AlphaFoldDB" id="A0A8K0EI44"/>
<evidence type="ECO:0000259" key="3">
    <source>
        <dbReference type="PROSITE" id="PS50837"/>
    </source>
</evidence>
<feature type="region of interest" description="Disordered" evidence="1">
    <location>
        <begin position="869"/>
        <end position="915"/>
    </location>
</feature>
<dbReference type="Pfam" id="PF05729">
    <property type="entry name" value="NACHT"/>
    <property type="match status" value="1"/>
</dbReference>
<dbReference type="CDD" id="cd01670">
    <property type="entry name" value="Death"/>
    <property type="match status" value="1"/>
</dbReference>
<feature type="domain" description="Death" evidence="2">
    <location>
        <begin position="184"/>
        <end position="271"/>
    </location>
</feature>
<evidence type="ECO:0000313" key="5">
    <source>
        <dbReference type="Proteomes" id="UP000838412"/>
    </source>
</evidence>
<gene>
    <name evidence="4" type="primary">NLRC4</name>
    <name evidence="4" type="ORF">BLAG_LOCUS10721</name>
</gene>
<sequence length="915" mass="104429">MYRQGEVDQVLKKLFVTEELQQAYGISNEDLVITINPEDFKAGYKHLLLTSPNDNGFRELKVGTAFSKAKGWRELMPSHEYPVYTGPRKVKEDPILKTLDLATSTPRTAAIPIEDLTRPWTFSDLSPEMQMDRQHITEATEDSENSGQYLVQLREGELDLDTAGQYLLAPEQANLAGPEATMLSEASQTRLAGELGNEWRSLGIFLGLSKVQVDQCSINHPGNIKAAIVDMLVTWQQKTSGSGPKAQVADLVLALRNIGRVDLAENVEDEDFIDITGLSTAPRCILIEGEAGVGKTTFLSKEALDAVSQKTELGRRHDIVLLIRLREVRKGETIEEMVWDQCVDETTEGIDVQSMRAILRMNQSRVLFLLDGYDELRPETRGPRQAIPQLLSGKLYPRKQLNFSHKTMQEFLAGRYVAHALTNQDIHDKKIMMTKLLKLLQLTSITKALEHSSLLQFICGNNSQAAGAVMEALCNLRIREFTQLQAIHFERLPALERLDLWNISMDPAGFQVVVQTAEEHPTLEILHCSHHLLPGKADITDYCLRTDPWHADRQYSLARAKQKRAQGYLLFEEALQEAQKRQLEPWPADAPLSDLQVNTAAKAKFNALCKKALGIPPNPNPERWPGNTGRWQSIHPREVAIPKAVEVYNWALQYFSRKGSMPMTSYELHAQQLAQVEQKLQALSIGDPKSEESLSKSKQHLFQANSDFREENKGEITWDKGEITWDKGEITWDKGEITWDKGKITWDKGEITWDKGKITWDKGEITWDKGEITWDKGEITWDKGEITWDKGEITWGNRGVTWDSREITWDSREITWDSREVTWDSREVTWDSREVTWDSREVTWDSREVTWDSREVTWDSREGEVNERRVAGVADPSDRHRPRQLSRPELCPRQEQGSRREKDRAQQDDTPEGFL</sequence>
<organism evidence="4 5">
    <name type="scientific">Branchiostoma lanceolatum</name>
    <name type="common">Common lancelet</name>
    <name type="synonym">Amphioxus lanceolatum</name>
    <dbReference type="NCBI Taxonomy" id="7740"/>
    <lineage>
        <taxon>Eukaryota</taxon>
        <taxon>Metazoa</taxon>
        <taxon>Chordata</taxon>
        <taxon>Cephalochordata</taxon>
        <taxon>Leptocardii</taxon>
        <taxon>Amphioxiformes</taxon>
        <taxon>Branchiostomatidae</taxon>
        <taxon>Branchiostoma</taxon>
    </lineage>
</organism>
<proteinExistence type="predicted"/>
<name>A0A8K0EI44_BRALA</name>
<dbReference type="SUPFAM" id="SSF52047">
    <property type="entry name" value="RNI-like"/>
    <property type="match status" value="1"/>
</dbReference>
<dbReference type="OrthoDB" id="120976at2759"/>
<evidence type="ECO:0000259" key="2">
    <source>
        <dbReference type="PROSITE" id="PS50017"/>
    </source>
</evidence>
<protein>
    <submittedName>
        <fullName evidence="4">NLRC4 protein</fullName>
    </submittedName>
</protein>
<dbReference type="Gene3D" id="3.40.50.300">
    <property type="entry name" value="P-loop containing nucleotide triphosphate hydrolases"/>
    <property type="match status" value="1"/>
</dbReference>
<dbReference type="Proteomes" id="UP000838412">
    <property type="component" value="Chromosome 17"/>
</dbReference>
<dbReference type="EMBL" id="OV696702">
    <property type="protein sequence ID" value="CAH1249712.1"/>
    <property type="molecule type" value="Genomic_DNA"/>
</dbReference>
<dbReference type="PANTHER" id="PTHR46312:SF2">
    <property type="entry name" value="NUCLEOTIDE-BINDING OLIGOMERIZATION DOMAIN-CONTAINING PROTEIN 2-LIKE"/>
    <property type="match status" value="1"/>
</dbReference>
<evidence type="ECO:0000256" key="1">
    <source>
        <dbReference type="SAM" id="MobiDB-lite"/>
    </source>
</evidence>
<dbReference type="PROSITE" id="PS50837">
    <property type="entry name" value="NACHT"/>
    <property type="match status" value="1"/>
</dbReference>
<accession>A0A8K0EI44</accession>
<keyword evidence="5" id="KW-1185">Reference proteome</keyword>
<dbReference type="PANTHER" id="PTHR46312">
    <property type="entry name" value="NACHT DOMAIN-CONTAINING PROTEIN"/>
    <property type="match status" value="1"/>
</dbReference>
<dbReference type="InterPro" id="IPR011029">
    <property type="entry name" value="DEATH-like_dom_sf"/>
</dbReference>
<feature type="domain" description="NACHT" evidence="3">
    <location>
        <begin position="283"/>
        <end position="407"/>
    </location>
</feature>
<dbReference type="PROSITE" id="PS50017">
    <property type="entry name" value="DEATH_DOMAIN"/>
    <property type="match status" value="1"/>
</dbReference>
<evidence type="ECO:0000313" key="4">
    <source>
        <dbReference type="EMBL" id="CAH1249712.1"/>
    </source>
</evidence>
<feature type="compositionally biased region" description="Basic and acidic residues" evidence="1">
    <location>
        <begin position="890"/>
        <end position="907"/>
    </location>
</feature>
<dbReference type="SUPFAM" id="SSF52540">
    <property type="entry name" value="P-loop containing nucleoside triphosphate hydrolases"/>
    <property type="match status" value="1"/>
</dbReference>